<dbReference type="STRING" id="243231.GSU2779"/>
<evidence type="ECO:0000313" key="3">
    <source>
        <dbReference type="EMBL" id="AAR36173.1"/>
    </source>
</evidence>
<reference evidence="3 4" key="2">
    <citation type="journal article" date="2012" name="BMC Genomics">
        <title>Comparative genomic analysis of Geobacter sulfurreducens KN400, a strain with enhanced capacity for extracellular electron transfer and electricity production.</title>
        <authorList>
            <person name="Butler J.E."/>
            <person name="Young N.D."/>
            <person name="Aklujkar M."/>
            <person name="Lovley D.R."/>
        </authorList>
    </citation>
    <scope>NUCLEOTIDE SEQUENCE [LARGE SCALE GENOMIC DNA]</scope>
    <source>
        <strain evidence="4">ATCC 51573 / DSM 12127 / PCA</strain>
    </source>
</reference>
<dbReference type="InParanoid" id="Q749G4"/>
<dbReference type="HOGENOM" id="CLU_060077_2_2_7"/>
<gene>
    <name evidence="3" type="ordered locus">GSU2779</name>
</gene>
<dbReference type="SMR" id="Q749G4"/>
<dbReference type="SUPFAM" id="SSF46955">
    <property type="entry name" value="Putative DNA-binding domain"/>
    <property type="match status" value="1"/>
</dbReference>
<dbReference type="GO" id="GO:0003677">
    <property type="term" value="F:DNA binding"/>
    <property type="evidence" value="ECO:0007669"/>
    <property type="project" value="UniProtKB-KW"/>
</dbReference>
<dbReference type="CDD" id="cd04790">
    <property type="entry name" value="HTH_Cfa-like_unk"/>
    <property type="match status" value="1"/>
</dbReference>
<organism evidence="3 4">
    <name type="scientific">Geobacter sulfurreducens (strain ATCC 51573 / DSM 12127 / PCA)</name>
    <dbReference type="NCBI Taxonomy" id="243231"/>
    <lineage>
        <taxon>Bacteria</taxon>
        <taxon>Pseudomonadati</taxon>
        <taxon>Thermodesulfobacteriota</taxon>
        <taxon>Desulfuromonadia</taxon>
        <taxon>Geobacterales</taxon>
        <taxon>Geobacteraceae</taxon>
        <taxon>Geobacter</taxon>
    </lineage>
</organism>
<evidence type="ECO:0000256" key="1">
    <source>
        <dbReference type="ARBA" id="ARBA00023125"/>
    </source>
</evidence>
<dbReference type="GO" id="GO:0003700">
    <property type="term" value="F:DNA-binding transcription factor activity"/>
    <property type="evidence" value="ECO:0000318"/>
    <property type="project" value="GO_Central"/>
</dbReference>
<evidence type="ECO:0000313" key="4">
    <source>
        <dbReference type="Proteomes" id="UP000000577"/>
    </source>
</evidence>
<dbReference type="Gene3D" id="1.10.1660.10">
    <property type="match status" value="1"/>
</dbReference>
<sequence length="185" mass="20555">MYRIGQLARQFGLSRSTLLYYDRIGLLSPSGRSESNYRRYSPADRDRLETICSLRRAGVDIRGIQAILASAGDGATDVLHRRLLEINREIGALQMKQRMLAGMLRLKGEGGPRTAVDKEMFVAMLRAAGMDDAAMKRLHTEFEQHSPEAHHQFLLSLGIPEHEALSIRAWSAGGEEPGTPPAAER</sequence>
<feature type="domain" description="HTH merR-type" evidence="2">
    <location>
        <begin position="1"/>
        <end position="70"/>
    </location>
</feature>
<dbReference type="Proteomes" id="UP000000577">
    <property type="component" value="Chromosome"/>
</dbReference>
<dbReference type="KEGG" id="gsu:GSU2779"/>
<dbReference type="Pfam" id="PF13411">
    <property type="entry name" value="MerR_1"/>
    <property type="match status" value="1"/>
</dbReference>
<dbReference type="EMBL" id="AE017180">
    <property type="protein sequence ID" value="AAR36173.1"/>
    <property type="molecule type" value="Genomic_DNA"/>
</dbReference>
<dbReference type="eggNOG" id="COG0789">
    <property type="taxonomic scope" value="Bacteria"/>
</dbReference>
<dbReference type="OrthoDB" id="9811000at2"/>
<dbReference type="AlphaFoldDB" id="Q749G4"/>
<dbReference type="PANTHER" id="PTHR30204:SF90">
    <property type="entry name" value="HTH-TYPE TRANSCRIPTIONAL ACTIVATOR MTA"/>
    <property type="match status" value="1"/>
</dbReference>
<accession>Q749G4</accession>
<dbReference type="PRINTS" id="PR00040">
    <property type="entry name" value="HTHMERR"/>
</dbReference>
<proteinExistence type="predicted"/>
<dbReference type="RefSeq" id="WP_010943406.1">
    <property type="nucleotide sequence ID" value="NC_002939.5"/>
</dbReference>
<dbReference type="SMART" id="SM00422">
    <property type="entry name" value="HTH_MERR"/>
    <property type="match status" value="1"/>
</dbReference>
<dbReference type="PROSITE" id="PS50937">
    <property type="entry name" value="HTH_MERR_2"/>
    <property type="match status" value="1"/>
</dbReference>
<name>Q749G4_GEOSL</name>
<dbReference type="PANTHER" id="PTHR30204">
    <property type="entry name" value="REDOX-CYCLING DRUG-SENSING TRANSCRIPTIONAL ACTIVATOR SOXR"/>
    <property type="match status" value="1"/>
</dbReference>
<dbReference type="GO" id="GO:0006355">
    <property type="term" value="P:regulation of DNA-templated transcription"/>
    <property type="evidence" value="ECO:0000318"/>
    <property type="project" value="GO_Central"/>
</dbReference>
<keyword evidence="1" id="KW-0238">DNA-binding</keyword>
<dbReference type="InterPro" id="IPR000551">
    <property type="entry name" value="MerR-type_HTH_dom"/>
</dbReference>
<keyword evidence="4" id="KW-1185">Reference proteome</keyword>
<protein>
    <submittedName>
        <fullName evidence="3">Helix-turn-helix transcriptional regulator, MerR family</fullName>
    </submittedName>
</protein>
<dbReference type="InterPro" id="IPR009061">
    <property type="entry name" value="DNA-bd_dom_put_sf"/>
</dbReference>
<dbReference type="PATRIC" id="fig|243231.5.peg.2800"/>
<evidence type="ECO:0000259" key="2">
    <source>
        <dbReference type="PROSITE" id="PS50937"/>
    </source>
</evidence>
<reference evidence="3 4" key="1">
    <citation type="journal article" date="2003" name="Science">
        <title>Genome of Geobacter sulfurreducens: metal reduction in subsurface environments.</title>
        <authorList>
            <person name="Methe B.A."/>
            <person name="Nelson K.E."/>
            <person name="Eisen J.A."/>
            <person name="Paulsen I.T."/>
            <person name="Nelson W."/>
            <person name="Heidelberg J.F."/>
            <person name="Wu D."/>
            <person name="Wu M."/>
            <person name="Ward N."/>
            <person name="Beanan M.J."/>
            <person name="Dodson R.J."/>
            <person name="Madupu R."/>
            <person name="Brinkac L.M."/>
            <person name="Daugherty S.C."/>
            <person name="DeBoy R.T."/>
            <person name="Durkin A.S."/>
            <person name="Gwinn M."/>
            <person name="Kolonay J.F."/>
            <person name="Sullivan S.A."/>
            <person name="Haft D.H."/>
            <person name="Selengut J."/>
            <person name="Davidsen T.M."/>
            <person name="Zafar N."/>
            <person name="White O."/>
            <person name="Tran B."/>
            <person name="Romero C."/>
            <person name="Forberger H.A."/>
            <person name="Weidman J."/>
            <person name="Khouri H."/>
            <person name="Feldblyum T.V."/>
            <person name="Utterback T.R."/>
            <person name="Van Aken S.E."/>
            <person name="Lovley D.R."/>
            <person name="Fraser C.M."/>
        </authorList>
    </citation>
    <scope>NUCLEOTIDE SEQUENCE [LARGE SCALE GENOMIC DNA]</scope>
    <source>
        <strain evidence="4">ATCC 51573 / DSM 12127 / PCA</strain>
    </source>
</reference>
<dbReference type="EnsemblBacteria" id="AAR36173">
    <property type="protein sequence ID" value="AAR36173"/>
    <property type="gene ID" value="GSU2779"/>
</dbReference>
<dbReference type="FunCoup" id="Q749G4">
    <property type="interactions" value="190"/>
</dbReference>
<dbReference type="InterPro" id="IPR047057">
    <property type="entry name" value="MerR_fam"/>
</dbReference>